<dbReference type="Proteomes" id="UP000229756">
    <property type="component" value="Unassembled WGS sequence"/>
</dbReference>
<keyword evidence="1" id="KW-0732">Signal</keyword>
<reference evidence="4" key="1">
    <citation type="submission" date="2017-09" db="EMBL/GenBank/DDBJ databases">
        <title>Depth-based differentiation of microbial function through sediment-hosted aquifers and enrichment of novel symbionts in the deep terrestrial subsurface.</title>
        <authorList>
            <person name="Probst A.J."/>
            <person name="Ladd B."/>
            <person name="Jarett J.K."/>
            <person name="Geller-Mcgrath D.E."/>
            <person name="Sieber C.M.K."/>
            <person name="Emerson J.B."/>
            <person name="Anantharaman K."/>
            <person name="Thomas B.C."/>
            <person name="Malmstrom R."/>
            <person name="Stieglmeier M."/>
            <person name="Klingl A."/>
            <person name="Woyke T."/>
            <person name="Ryan C.M."/>
            <person name="Banfield J.F."/>
        </authorList>
    </citation>
    <scope>NUCLEOTIDE SEQUENCE [LARGE SCALE GENOMIC DNA]</scope>
</reference>
<evidence type="ECO:0000256" key="1">
    <source>
        <dbReference type="SAM" id="SignalP"/>
    </source>
</evidence>
<dbReference type="Gene3D" id="3.90.70.10">
    <property type="entry name" value="Cysteine proteinases"/>
    <property type="match status" value="1"/>
</dbReference>
<accession>A0A2M8EMK4</accession>
<dbReference type="EMBL" id="PFSJ01000006">
    <property type="protein sequence ID" value="PJC23951.1"/>
    <property type="molecule type" value="Genomic_DNA"/>
</dbReference>
<name>A0A2M8EMK4_UNCKA</name>
<dbReference type="Pfam" id="PF13529">
    <property type="entry name" value="Peptidase_C39_2"/>
    <property type="match status" value="1"/>
</dbReference>
<feature type="signal peptide" evidence="1">
    <location>
        <begin position="1"/>
        <end position="26"/>
    </location>
</feature>
<dbReference type="InterPro" id="IPR039564">
    <property type="entry name" value="Peptidase_C39-like"/>
</dbReference>
<organism evidence="3 4">
    <name type="scientific">candidate division WWE3 bacterium CG_4_9_14_0_2_um_filter_35_11</name>
    <dbReference type="NCBI Taxonomy" id="1975077"/>
    <lineage>
        <taxon>Bacteria</taxon>
        <taxon>Katanobacteria</taxon>
    </lineage>
</organism>
<evidence type="ECO:0000259" key="2">
    <source>
        <dbReference type="Pfam" id="PF13529"/>
    </source>
</evidence>
<feature type="chain" id="PRO_5014902474" description="Peptidase C39-like domain-containing protein" evidence="1">
    <location>
        <begin position="27"/>
        <end position="468"/>
    </location>
</feature>
<sequence length="468" mass="52069">MCMRSVASVMLVVLAAFLLGTFDVFAESEIPLGATVVDFEGTYQNAKGILSFPDGVDFFDAWVETEDVVLENGFYAKSGDHLLMGSGRYGIYAYFNPDLTGDVSSAGGFFSGVGGVLTAYDENGNVLSESKTACCDFVLNQKLYVESTSVPIYLVLFSREIRYSRLSIDDFFFVSEKEVCKLDVPLYLQTDPIWKNEKYGQVWWSERSKYRTIEYEGCAVSSASMVLSYYGGNQNGFGVNPSRLNSWLRSQPAGYVGGSVNWFSVARYAREVMGLELWYRGRDRNDGNLLSARLCSGEPIILELVGHFVVAKGIKDDSWSINDPLNKSSTLSEYYGNWYKSTRRFSDQQKDSRGRLQSGYLIISSDAEFDFHVVTPEDEVLFAPGGEFSDIEIDSPMSGKYAIVSEQFGIDPNAKIYIASGNISGQESMHTLSAKSYTEFYFDSASDDSVKIIDLVSRNLFLPVVTSN</sequence>
<dbReference type="AlphaFoldDB" id="A0A2M8EMK4"/>
<protein>
    <recommendedName>
        <fullName evidence="2">Peptidase C39-like domain-containing protein</fullName>
    </recommendedName>
</protein>
<evidence type="ECO:0000313" key="4">
    <source>
        <dbReference type="Proteomes" id="UP000229756"/>
    </source>
</evidence>
<proteinExistence type="predicted"/>
<gene>
    <name evidence="3" type="ORF">CO058_00890</name>
</gene>
<evidence type="ECO:0000313" key="3">
    <source>
        <dbReference type="EMBL" id="PJC23951.1"/>
    </source>
</evidence>
<feature type="domain" description="Peptidase C39-like" evidence="2">
    <location>
        <begin position="182"/>
        <end position="324"/>
    </location>
</feature>
<comment type="caution">
    <text evidence="3">The sequence shown here is derived from an EMBL/GenBank/DDBJ whole genome shotgun (WGS) entry which is preliminary data.</text>
</comment>